<feature type="region of interest" description="Disordered" evidence="1">
    <location>
        <begin position="1"/>
        <end position="25"/>
    </location>
</feature>
<sequence>MLTNKEKTQPEPRKPLTPPDMRTVLGRGTAEPWSVVQCPDDQRFFIFDEAYKAYILRARAKHILLLSDQRVTGGQTLLYVVGVGNEKNGSTCVAGKRPMSAPQDRLQSL</sequence>
<organism evidence="2 3">
    <name type="scientific">Plakobranchus ocellatus</name>
    <dbReference type="NCBI Taxonomy" id="259542"/>
    <lineage>
        <taxon>Eukaryota</taxon>
        <taxon>Metazoa</taxon>
        <taxon>Spiralia</taxon>
        <taxon>Lophotrochozoa</taxon>
        <taxon>Mollusca</taxon>
        <taxon>Gastropoda</taxon>
        <taxon>Heterobranchia</taxon>
        <taxon>Euthyneura</taxon>
        <taxon>Panpulmonata</taxon>
        <taxon>Sacoglossa</taxon>
        <taxon>Placobranchoidea</taxon>
        <taxon>Plakobranchidae</taxon>
        <taxon>Plakobranchus</taxon>
    </lineage>
</organism>
<evidence type="ECO:0000313" key="2">
    <source>
        <dbReference type="EMBL" id="GFO42238.1"/>
    </source>
</evidence>
<evidence type="ECO:0000313" key="3">
    <source>
        <dbReference type="Proteomes" id="UP000735302"/>
    </source>
</evidence>
<comment type="caution">
    <text evidence="2">The sequence shown here is derived from an EMBL/GenBank/DDBJ whole genome shotgun (WGS) entry which is preliminary data.</text>
</comment>
<feature type="compositionally biased region" description="Basic and acidic residues" evidence="1">
    <location>
        <begin position="1"/>
        <end position="14"/>
    </location>
</feature>
<dbReference type="EMBL" id="BLXT01007768">
    <property type="protein sequence ID" value="GFO42238.1"/>
    <property type="molecule type" value="Genomic_DNA"/>
</dbReference>
<dbReference type="Proteomes" id="UP000735302">
    <property type="component" value="Unassembled WGS sequence"/>
</dbReference>
<keyword evidence="3" id="KW-1185">Reference proteome</keyword>
<reference evidence="2 3" key="1">
    <citation type="journal article" date="2021" name="Elife">
        <title>Chloroplast acquisition without the gene transfer in kleptoplastic sea slugs, Plakobranchus ocellatus.</title>
        <authorList>
            <person name="Maeda T."/>
            <person name="Takahashi S."/>
            <person name="Yoshida T."/>
            <person name="Shimamura S."/>
            <person name="Takaki Y."/>
            <person name="Nagai Y."/>
            <person name="Toyoda A."/>
            <person name="Suzuki Y."/>
            <person name="Arimoto A."/>
            <person name="Ishii H."/>
            <person name="Satoh N."/>
            <person name="Nishiyama T."/>
            <person name="Hasebe M."/>
            <person name="Maruyama T."/>
            <person name="Minagawa J."/>
            <person name="Obokata J."/>
            <person name="Shigenobu S."/>
        </authorList>
    </citation>
    <scope>NUCLEOTIDE SEQUENCE [LARGE SCALE GENOMIC DNA]</scope>
</reference>
<evidence type="ECO:0000256" key="1">
    <source>
        <dbReference type="SAM" id="MobiDB-lite"/>
    </source>
</evidence>
<name>A0AAV4DDE2_9GAST</name>
<protein>
    <submittedName>
        <fullName evidence="2">Uncharacterized protein</fullName>
    </submittedName>
</protein>
<dbReference type="AlphaFoldDB" id="A0AAV4DDE2"/>
<proteinExistence type="predicted"/>
<gene>
    <name evidence="2" type="ORF">PoB_006874300</name>
</gene>
<accession>A0AAV4DDE2</accession>